<accession>A0A4U8YQE4</accession>
<evidence type="ECO:0000256" key="2">
    <source>
        <dbReference type="ARBA" id="ARBA00022729"/>
    </source>
</evidence>
<dbReference type="Pfam" id="PF17962">
    <property type="entry name" value="bMG6"/>
    <property type="match status" value="1"/>
</dbReference>
<dbReference type="Pfam" id="PF01835">
    <property type="entry name" value="MG2"/>
    <property type="match status" value="1"/>
</dbReference>
<dbReference type="Gene3D" id="1.50.10.20">
    <property type="match status" value="1"/>
</dbReference>
<dbReference type="Pfam" id="PF17972">
    <property type="entry name" value="bMG5"/>
    <property type="match status" value="1"/>
</dbReference>
<dbReference type="InterPro" id="IPR049120">
    <property type="entry name" value="A2M_bMG2"/>
</dbReference>
<reference evidence="6 7" key="1">
    <citation type="submission" date="2019-03" db="EMBL/GenBank/DDBJ databases">
        <authorList>
            <person name="Nijsse B."/>
        </authorList>
    </citation>
    <scope>NUCLEOTIDE SEQUENCE [LARGE SCALE GENOMIC DNA]</scope>
    <source>
        <strain evidence="6">Desulfoluna butyratoxydans MSL71</strain>
    </source>
</reference>
<dbReference type="PANTHER" id="PTHR40094">
    <property type="entry name" value="ALPHA-2-MACROGLOBULIN HOMOLOG"/>
    <property type="match status" value="1"/>
</dbReference>
<dbReference type="InterPro" id="IPR041462">
    <property type="entry name" value="Bact_A2M_MG6"/>
</dbReference>
<dbReference type="PIRSF" id="PIRSF038980">
    <property type="entry name" value="A2M_bac"/>
    <property type="match status" value="1"/>
</dbReference>
<dbReference type="InterPro" id="IPR001599">
    <property type="entry name" value="Macroglobln_a2"/>
</dbReference>
<name>A0A4U8YQE4_9BACT</name>
<dbReference type="EMBL" id="CAADHO010000005">
    <property type="protein sequence ID" value="VFQ45479.1"/>
    <property type="molecule type" value="Genomic_DNA"/>
</dbReference>
<dbReference type="InterPro" id="IPR041246">
    <property type="entry name" value="Bact_MG10"/>
</dbReference>
<dbReference type="Pfam" id="PF07703">
    <property type="entry name" value="A2M_BRD"/>
    <property type="match status" value="1"/>
</dbReference>
<dbReference type="Pfam" id="PF00207">
    <property type="entry name" value="A2M"/>
    <property type="match status" value="1"/>
</dbReference>
<evidence type="ECO:0000259" key="5">
    <source>
        <dbReference type="SMART" id="SM01360"/>
    </source>
</evidence>
<protein>
    <submittedName>
        <fullName evidence="6">Terpenoid cyclases/protein prenyltransferase alpha-alpha toroid</fullName>
    </submittedName>
</protein>
<dbReference type="Proteomes" id="UP000507962">
    <property type="component" value="Unassembled WGS sequence"/>
</dbReference>
<dbReference type="GO" id="GO:0016740">
    <property type="term" value="F:transferase activity"/>
    <property type="evidence" value="ECO:0007669"/>
    <property type="project" value="UniProtKB-KW"/>
</dbReference>
<dbReference type="RefSeq" id="WP_180142057.1">
    <property type="nucleotide sequence ID" value="NZ_CAADHO010000005.1"/>
</dbReference>
<comment type="similarity">
    <text evidence="1">Belongs to the protease inhibitor I39 (alpha-2-macroglobulin) family. Bacterial alpha-2-macroglobulin subfamily.</text>
</comment>
<dbReference type="InterPro" id="IPR047565">
    <property type="entry name" value="Alpha-macroglob_thiol-ester_cl"/>
</dbReference>
<dbReference type="GO" id="GO:0004866">
    <property type="term" value="F:endopeptidase inhibitor activity"/>
    <property type="evidence" value="ECO:0007669"/>
    <property type="project" value="InterPro"/>
</dbReference>
<dbReference type="Pfam" id="PF17973">
    <property type="entry name" value="bMG10"/>
    <property type="match status" value="1"/>
</dbReference>
<dbReference type="InterPro" id="IPR011625">
    <property type="entry name" value="A2M_N_BRD"/>
</dbReference>
<dbReference type="InterPro" id="IPR041203">
    <property type="entry name" value="Bact_A2M_MG5"/>
</dbReference>
<proteinExistence type="inferred from homology"/>
<evidence type="ECO:0000313" key="7">
    <source>
        <dbReference type="Proteomes" id="UP000507962"/>
    </source>
</evidence>
<keyword evidence="6" id="KW-0808">Transferase</keyword>
<dbReference type="Pfam" id="PF21142">
    <property type="entry name" value="A2M_bMG2"/>
    <property type="match status" value="1"/>
</dbReference>
<feature type="signal peptide" evidence="3">
    <location>
        <begin position="1"/>
        <end position="22"/>
    </location>
</feature>
<evidence type="ECO:0000313" key="6">
    <source>
        <dbReference type="EMBL" id="VFQ45479.1"/>
    </source>
</evidence>
<dbReference type="InterPro" id="IPR040639">
    <property type="entry name" value="A2MG_MG1"/>
</dbReference>
<evidence type="ECO:0000256" key="3">
    <source>
        <dbReference type="SAM" id="SignalP"/>
    </source>
</evidence>
<dbReference type="SUPFAM" id="SSF48239">
    <property type="entry name" value="Terpenoid cyclases/Protein prenyltransferases"/>
    <property type="match status" value="1"/>
</dbReference>
<dbReference type="Pfam" id="PF11974">
    <property type="entry name" value="bMG3"/>
    <property type="match status" value="1"/>
</dbReference>
<dbReference type="PANTHER" id="PTHR40094:SF1">
    <property type="entry name" value="UBIQUITIN DOMAIN-CONTAINING PROTEIN"/>
    <property type="match status" value="1"/>
</dbReference>
<dbReference type="InterPro" id="IPR021868">
    <property type="entry name" value="Alpha_2_Macroglob_MG3"/>
</dbReference>
<gene>
    <name evidence="6" type="ORF">MSL71_31360</name>
</gene>
<keyword evidence="2 3" id="KW-0732">Signal</keyword>
<dbReference type="SMART" id="SM01419">
    <property type="entry name" value="Thiol-ester_cl"/>
    <property type="match status" value="1"/>
</dbReference>
<dbReference type="InterPro" id="IPR002890">
    <property type="entry name" value="MG2"/>
</dbReference>
<feature type="chain" id="PRO_5020637523" evidence="3">
    <location>
        <begin position="23"/>
        <end position="1594"/>
    </location>
</feature>
<dbReference type="SMART" id="SM01359">
    <property type="entry name" value="A2M_N_2"/>
    <property type="match status" value="1"/>
</dbReference>
<dbReference type="InterPro" id="IPR051802">
    <property type="entry name" value="YfhM-like"/>
</dbReference>
<dbReference type="InterPro" id="IPR026284">
    <property type="entry name" value="A2MG_proteobact"/>
</dbReference>
<evidence type="ECO:0000259" key="4">
    <source>
        <dbReference type="SMART" id="SM01359"/>
    </source>
</evidence>
<sequence length="1594" mass="173859">MNRFVALLAGLVMAVFASVSLAADTFRVLDIGEREYENGPALSVLFSEPLARDVLQGGFLQVTVGDGPADGGWVLSEDGRRLWFPHVEAETSYTVTVLEGVTSASGQVLAEPVVGRVETRKVEPMVGFARSGLVLPRGLSGGLPVATVNVPAVDLEFFRINAEGLRRFAQWRNPTDSMGLYRLEDMPQYGELVYSARFDLDPVKNRRVVRHIPVREISVLSQTGLYFAVMKRPGTFGYAYQSTFFMVTDIGLSLRSYKQETVVTASSLADGTALEGLLVSLFDDKGRTLAQGRTDKLGLFRSRDARVKKSVLIRGESAGGDLAFLSTRAPGNDLSEFDVTGRKDSPVDVFVMAPRDLYRPSEAVPLSFLVRNNDGRPVDVKNLFVRWVKPGGKVFSNVSLAPSGSSGYFEAVATLPGNAATGRWRAEVRLRPGKVRPVSTFEFMVEEFLPERMALDLSSDKTVLVKETAHSLKVAGRYLYGAPAAGNRAEARLTLRTRRACFPDGLKDFSFGLEEDADFLSVSDLGSLTLDDGGKGAFAVDEEAAKSRSPLSVTSEVSLFESGGRPVTRRFSLLWMPDRRMPGIRYGGGRGGTGELETHSLDLVVADAAGKPVAVKQLLLKVIRIDRNSYWEFNEGAGWQHRVTEKRYTFAESFMDLPPGVVTHDLTLPSGDYIVEAVDPGTGLSTTVSLSSGRGYGDGAPHPAKVNLLFDKKTYRPGDVARVTVVPPDEGEALVMVEGKGLLWARRTAVERDGTVVEIPVAEAWQSHDIYVSAVVLRKTAPKDPETPLRAIGVQHLALDREPRAMDVEVLVARTWQEEAPLPVTVTVKKKGQAHYGRVWLAAVDVGILGITDFASPDPYAWFFARRWYDVKGTDLFGKVIETDASLRAAMRFGGDGDISLGGGKPQAEVILFSKVLGPFETDRSGKITAEIPLDDFSGSLRLMAVAFDDTSFGAAEFETTVTPPLVIQLSAPRFLAPGDASILTADLTRMVAGEGDYSLRLEAGGPVCIDADAETVTLAEGKRKVRSWPVTAACDASQPPYGVGEVVMTVQGDGVTKRITAQWPVRPGYPGEARETRVRLNPGESLSLDAQSMAGLIPATVGGAVAVSTRLPLPGDAYVRGLLDYPYGCLEQVVSRAFPQLWLLPERARAMGIEPVPVEKRREILDDAVARVAAMQRHNGGFGLWSASGPEDPWLSCYAVDFLLTAREMGVRVPTEVLRRGLERQRTWLVKGPGGELRNDRAASFAVRSYAAHNLSRVRKGHLATLRTLFDNHVEDAADPLSVARLALALKASGDKRRSRGAADRALVLRPDAEHWRRDYGSALRDLSMTVALFTEQKIAVPSMADILDTLETNLRQTRWLSTQERFALFRLALAFAENDDTVSLSVAEGGESRKVKGKGPFAMSLSAKMLARGLSLTSTGKEPLFASAVVTGYAETPPAPMDERIRVVREYFDLEGRSLDPESVPSGTLMLVNLRVTASEEVPDALVVDLLPAGLEIENPNLEHSIRADEVVIRGKAVWRHAEENPLIHAEYREDRLAASVYLRRDHEFSLFYVVRAVTPGTFVVPPPFAESMYRPEIRGIGAGGRVIRVEK</sequence>
<dbReference type="CDD" id="cd02891">
    <property type="entry name" value="A2M_like"/>
    <property type="match status" value="1"/>
</dbReference>
<dbReference type="InterPro" id="IPR008930">
    <property type="entry name" value="Terpenoid_cyclase/PrenylTrfase"/>
</dbReference>
<evidence type="ECO:0000256" key="1">
    <source>
        <dbReference type="ARBA" id="ARBA00010556"/>
    </source>
</evidence>
<organism evidence="6 7">
    <name type="scientific">Desulfoluna butyratoxydans</name>
    <dbReference type="NCBI Taxonomy" id="231438"/>
    <lineage>
        <taxon>Bacteria</taxon>
        <taxon>Pseudomonadati</taxon>
        <taxon>Thermodesulfobacteriota</taxon>
        <taxon>Desulfobacteria</taxon>
        <taxon>Desulfobacterales</taxon>
        <taxon>Desulfolunaceae</taxon>
        <taxon>Desulfoluna</taxon>
    </lineage>
</organism>
<feature type="domain" description="Alpha-2-macroglobulin" evidence="5">
    <location>
        <begin position="910"/>
        <end position="1002"/>
    </location>
</feature>
<dbReference type="Gene3D" id="2.60.40.1930">
    <property type="match status" value="1"/>
</dbReference>
<keyword evidence="7" id="KW-1185">Reference proteome</keyword>
<dbReference type="SMART" id="SM01360">
    <property type="entry name" value="A2M"/>
    <property type="match status" value="1"/>
</dbReference>
<feature type="domain" description="Alpha-2-macroglobulin bait region" evidence="4">
    <location>
        <begin position="706"/>
        <end position="851"/>
    </location>
</feature>
<dbReference type="Pfam" id="PF17970">
    <property type="entry name" value="bMG1"/>
    <property type="match status" value="1"/>
</dbReference>